<dbReference type="InParanoid" id="B9TEY3"/>
<protein>
    <submittedName>
        <fullName evidence="1">Uncharacterized protein</fullName>
    </submittedName>
</protein>
<sequence length="53" mass="5612">MRSGGGAVVLRCGPGGGIYMTVGPNYTILKTGNRFAAAETRVDWGEKILKNNL</sequence>
<dbReference type="AlphaFoldDB" id="B9TEY3"/>
<proteinExistence type="predicted"/>
<dbReference type="EMBL" id="EQ979369">
    <property type="protein sequence ID" value="EEF25581.1"/>
    <property type="molecule type" value="Genomic_DNA"/>
</dbReference>
<gene>
    <name evidence="1" type="ORF">RCOM_1939930</name>
</gene>
<dbReference type="Proteomes" id="UP000008311">
    <property type="component" value="Unassembled WGS sequence"/>
</dbReference>
<reference evidence="2" key="1">
    <citation type="journal article" date="2010" name="Nat. Biotechnol.">
        <title>Draft genome sequence of the oilseed species Ricinus communis.</title>
        <authorList>
            <person name="Chan A.P."/>
            <person name="Crabtree J."/>
            <person name="Zhao Q."/>
            <person name="Lorenzi H."/>
            <person name="Orvis J."/>
            <person name="Puiu D."/>
            <person name="Melake-Berhan A."/>
            <person name="Jones K.M."/>
            <person name="Redman J."/>
            <person name="Chen G."/>
            <person name="Cahoon E.B."/>
            <person name="Gedil M."/>
            <person name="Stanke M."/>
            <person name="Haas B.J."/>
            <person name="Wortman J.R."/>
            <person name="Fraser-Liggett C.M."/>
            <person name="Ravel J."/>
            <person name="Rabinowicz P.D."/>
        </authorList>
    </citation>
    <scope>NUCLEOTIDE SEQUENCE [LARGE SCALE GENOMIC DNA]</scope>
    <source>
        <strain evidence="2">cv. Hale</strain>
    </source>
</reference>
<organism evidence="1 2">
    <name type="scientific">Ricinus communis</name>
    <name type="common">Castor bean</name>
    <dbReference type="NCBI Taxonomy" id="3988"/>
    <lineage>
        <taxon>Eukaryota</taxon>
        <taxon>Viridiplantae</taxon>
        <taxon>Streptophyta</taxon>
        <taxon>Embryophyta</taxon>
        <taxon>Tracheophyta</taxon>
        <taxon>Spermatophyta</taxon>
        <taxon>Magnoliopsida</taxon>
        <taxon>eudicotyledons</taxon>
        <taxon>Gunneridae</taxon>
        <taxon>Pentapetalae</taxon>
        <taxon>rosids</taxon>
        <taxon>fabids</taxon>
        <taxon>Malpighiales</taxon>
        <taxon>Euphorbiaceae</taxon>
        <taxon>Acalyphoideae</taxon>
        <taxon>Acalypheae</taxon>
        <taxon>Ricinus</taxon>
    </lineage>
</organism>
<evidence type="ECO:0000313" key="1">
    <source>
        <dbReference type="EMBL" id="EEF25581.1"/>
    </source>
</evidence>
<evidence type="ECO:0000313" key="2">
    <source>
        <dbReference type="Proteomes" id="UP000008311"/>
    </source>
</evidence>
<keyword evidence="2" id="KW-1185">Reference proteome</keyword>
<accession>B9TEY3</accession>
<name>B9TEY3_RICCO</name>